<evidence type="ECO:0000256" key="3">
    <source>
        <dbReference type="ARBA" id="ARBA00022692"/>
    </source>
</evidence>
<feature type="region of interest" description="Disordered" evidence="7">
    <location>
        <begin position="908"/>
        <end position="934"/>
    </location>
</feature>
<dbReference type="PANTHER" id="PTHR23302:SF5">
    <property type="entry name" value="TRANSMEMBRANE CHANNEL-LIKE PROTEIN 5"/>
    <property type="match status" value="1"/>
</dbReference>
<evidence type="ECO:0000313" key="10">
    <source>
        <dbReference type="Proteomes" id="UP000823561"/>
    </source>
</evidence>
<keyword evidence="5 6" id="KW-0472">Membrane</keyword>
<feature type="transmembrane region" description="Helical" evidence="6">
    <location>
        <begin position="654"/>
        <end position="679"/>
    </location>
</feature>
<evidence type="ECO:0000256" key="5">
    <source>
        <dbReference type="ARBA" id="ARBA00023136"/>
    </source>
</evidence>
<feature type="transmembrane region" description="Helical" evidence="6">
    <location>
        <begin position="363"/>
        <end position="385"/>
    </location>
</feature>
<feature type="transmembrane region" description="Helical" evidence="6">
    <location>
        <begin position="769"/>
        <end position="786"/>
    </location>
</feature>
<dbReference type="PANTHER" id="PTHR23302">
    <property type="entry name" value="TRANSMEMBRANE CHANNEL-RELATED"/>
    <property type="match status" value="1"/>
</dbReference>
<protein>
    <recommendedName>
        <fullName evidence="6">Transmembrane channel-like protein</fullName>
    </recommendedName>
</protein>
<keyword evidence="10" id="KW-1185">Reference proteome</keyword>
<evidence type="ECO:0000256" key="7">
    <source>
        <dbReference type="SAM" id="MobiDB-lite"/>
    </source>
</evidence>
<keyword evidence="3 6" id="KW-0812">Transmembrane</keyword>
<proteinExistence type="inferred from homology"/>
<feature type="transmembrane region" description="Helical" evidence="6">
    <location>
        <begin position="558"/>
        <end position="581"/>
    </location>
</feature>
<feature type="domain" description="TMC" evidence="8">
    <location>
        <begin position="592"/>
        <end position="698"/>
    </location>
</feature>
<feature type="region of interest" description="Disordered" evidence="7">
    <location>
        <begin position="823"/>
        <end position="890"/>
    </location>
</feature>
<comment type="subcellular location">
    <subcellularLocation>
        <location evidence="1 6">Membrane</location>
        <topology evidence="1 6">Multi-pass membrane protein</topology>
    </subcellularLocation>
</comment>
<feature type="compositionally biased region" description="Polar residues" evidence="7">
    <location>
        <begin position="834"/>
        <end position="845"/>
    </location>
</feature>
<organism evidence="9 10">
    <name type="scientific">Alosa alosa</name>
    <name type="common">allis shad</name>
    <dbReference type="NCBI Taxonomy" id="278164"/>
    <lineage>
        <taxon>Eukaryota</taxon>
        <taxon>Metazoa</taxon>
        <taxon>Chordata</taxon>
        <taxon>Craniata</taxon>
        <taxon>Vertebrata</taxon>
        <taxon>Euteleostomi</taxon>
        <taxon>Actinopterygii</taxon>
        <taxon>Neopterygii</taxon>
        <taxon>Teleostei</taxon>
        <taxon>Clupei</taxon>
        <taxon>Clupeiformes</taxon>
        <taxon>Clupeoidei</taxon>
        <taxon>Clupeidae</taxon>
        <taxon>Alosa</taxon>
    </lineage>
</organism>
<evidence type="ECO:0000313" key="9">
    <source>
        <dbReference type="EMBL" id="KAG5278744.1"/>
    </source>
</evidence>
<accession>A0AAV6GV62</accession>
<comment type="similarity">
    <text evidence="2 6">Belongs to the TMC family.</text>
</comment>
<evidence type="ECO:0000256" key="2">
    <source>
        <dbReference type="ARBA" id="ARBA00006510"/>
    </source>
</evidence>
<dbReference type="Proteomes" id="UP000823561">
    <property type="component" value="Chromosome 7"/>
</dbReference>
<evidence type="ECO:0000259" key="8">
    <source>
        <dbReference type="Pfam" id="PF07810"/>
    </source>
</evidence>
<evidence type="ECO:0000256" key="1">
    <source>
        <dbReference type="ARBA" id="ARBA00004141"/>
    </source>
</evidence>
<keyword evidence="4 6" id="KW-1133">Transmembrane helix</keyword>
<dbReference type="GO" id="GO:0005886">
    <property type="term" value="C:plasma membrane"/>
    <property type="evidence" value="ECO:0007669"/>
    <property type="project" value="InterPro"/>
</dbReference>
<evidence type="ECO:0000256" key="6">
    <source>
        <dbReference type="RuleBase" id="RU310713"/>
    </source>
</evidence>
<feature type="transmembrane region" description="Helical" evidence="6">
    <location>
        <begin position="700"/>
        <end position="725"/>
    </location>
</feature>
<feature type="transmembrane region" description="Helical" evidence="6">
    <location>
        <begin position="601"/>
        <end position="619"/>
    </location>
</feature>
<evidence type="ECO:0000256" key="4">
    <source>
        <dbReference type="ARBA" id="ARBA00022989"/>
    </source>
</evidence>
<reference evidence="9" key="1">
    <citation type="submission" date="2020-10" db="EMBL/GenBank/DDBJ databases">
        <title>Chromosome-scale genome assembly of the Allis shad, Alosa alosa.</title>
        <authorList>
            <person name="Margot Z."/>
            <person name="Christophe K."/>
            <person name="Cabau C."/>
            <person name="Louis A."/>
            <person name="Berthelot C."/>
            <person name="Parey E."/>
            <person name="Roest Crollius H."/>
            <person name="Montfort J."/>
            <person name="Robinson-Rechavi M."/>
            <person name="Bucao C."/>
            <person name="Bouchez O."/>
            <person name="Gislard M."/>
            <person name="Lluch J."/>
            <person name="Milhes M."/>
            <person name="Lampietro C."/>
            <person name="Lopez Roques C."/>
            <person name="Donnadieu C."/>
            <person name="Braasch I."/>
            <person name="Desvignes T."/>
            <person name="Postlethwait J."/>
            <person name="Bobe J."/>
            <person name="Guiguen Y."/>
        </authorList>
    </citation>
    <scope>NUCLEOTIDE SEQUENCE</scope>
    <source>
        <strain evidence="9">M-15738</strain>
        <tissue evidence="9">Blood</tissue>
    </source>
</reference>
<feature type="transmembrane region" description="Helical" evidence="6">
    <location>
        <begin position="524"/>
        <end position="546"/>
    </location>
</feature>
<feature type="transmembrane region" description="Helical" evidence="6">
    <location>
        <begin position="489"/>
        <end position="512"/>
    </location>
</feature>
<dbReference type="EMBL" id="JADWDJ010000007">
    <property type="protein sequence ID" value="KAG5278744.1"/>
    <property type="molecule type" value="Genomic_DNA"/>
</dbReference>
<name>A0AAV6GV62_9TELE</name>
<feature type="transmembrane region" description="Helical" evidence="6">
    <location>
        <begin position="397"/>
        <end position="419"/>
    </location>
</feature>
<dbReference type="Pfam" id="PF07810">
    <property type="entry name" value="TMC"/>
    <property type="match status" value="1"/>
</dbReference>
<comment type="caution">
    <text evidence="9">The sequence shown here is derived from an EMBL/GenBank/DDBJ whole genome shotgun (WGS) entry which is preliminary data.</text>
</comment>
<dbReference type="InterPro" id="IPR038900">
    <property type="entry name" value="TMC"/>
</dbReference>
<dbReference type="AlphaFoldDB" id="A0AAV6GV62"/>
<sequence>MRCKRLYPEEETAGLAVCSRDTIAYRLFHRNEIAFDSFVETQTRHQRVRRHHIWKHSTEQKCQPMSHYYSNEGIGNPAYYESDTLEVDRGFSRGFPHSNPYDAGQGSWHVMGAGVGMGSGGGRGPAEMLPAYSAATVPTPSVGVSRGGWRESWRDSASVLISPVHPSNPPTETPRWQPQQSYTVSMRLLGSRRMSLFPGGAAALDRLGLTEEDIQDEMENEEQDLVKNLVAMSTKDSDTAIRGLPMSFSEKKYIRSQVLAHRSTKQKHQFTCCADCSGQISMFVRRLRAGSGSVRQALALWQGFMKEVSGKFGSGVLSYFLFLKWLLMFNVFSFLVNFGFITIPQLVSGDAFTNTAKFNGLELLTGMGFFNNTIMFYGGYSADVVGQPPNAIYNMQLAYLLTIAVYMVLCGGSLIYSMATSFKSNFVLEGASGGAWTLLCSWDFRVVNERAVRQRKANLAVQLKESLSEKAQQDQLSSSEKLKRVGVHLAIWLLATGLAIGACAAIYFLSAYEQKQIVKGSDAATLLVPFVVSLVNLVVPLIYSLFNKIEHFSNPRMQVYAVIIRNVFLKMSILGILCYYWMNNVAHKPDTCWESSVGQSLYRLVVVDFFFLLLGSFFGEFLSNVIGTTCVPSLGVPEFDIARNVLDLIYSQTLAWISLYFSPLLTVIQIFKFFILFYVKKVSLMHNCQPPRKSGRAAQMQTIFIALLFLPSYVGALSVVAYTVWSLKPSASCGPFRGLRNPFAVVEKWMAVEQDWVVWIYEQVIRSELFFFLISLIVLVLTYFFWQLKEGRRLLIIQLRQRIANEGKDKAFLLEKLQKLQKSNRSSAGKPKTRMNNQRNVSNRQWYAEPGHEEALPDSRPPISESGFGGMRAAIPGSRPPMSESGFGVSESGFGGMRAAVPDMGLNGLRAAVPQSGPPAQLRADPASSTPSGLIQAMLARQQAEQDDDDYDY</sequence>
<feature type="transmembrane region" description="Helical" evidence="6">
    <location>
        <begin position="316"/>
        <end position="343"/>
    </location>
</feature>
<gene>
    <name evidence="9" type="ORF">AALO_G00102270</name>
</gene>
<dbReference type="InterPro" id="IPR012496">
    <property type="entry name" value="TMC_dom"/>
</dbReference>
<dbReference type="GO" id="GO:0008381">
    <property type="term" value="F:mechanosensitive monoatomic ion channel activity"/>
    <property type="evidence" value="ECO:0007669"/>
    <property type="project" value="TreeGrafter"/>
</dbReference>